<organism evidence="1 2">
    <name type="scientific">Quisquiliibacterium transsilvanicum</name>
    <dbReference type="NCBI Taxonomy" id="1549638"/>
    <lineage>
        <taxon>Bacteria</taxon>
        <taxon>Pseudomonadati</taxon>
        <taxon>Pseudomonadota</taxon>
        <taxon>Betaproteobacteria</taxon>
        <taxon>Burkholderiales</taxon>
        <taxon>Burkholderiaceae</taxon>
        <taxon>Quisquiliibacterium</taxon>
    </lineage>
</organism>
<comment type="caution">
    <text evidence="1">The sequence shown here is derived from an EMBL/GenBank/DDBJ whole genome shotgun (WGS) entry which is preliminary data.</text>
</comment>
<keyword evidence="2" id="KW-1185">Reference proteome</keyword>
<evidence type="ECO:0000313" key="1">
    <source>
        <dbReference type="EMBL" id="MBB5270859.1"/>
    </source>
</evidence>
<dbReference type="CDD" id="cd22235">
    <property type="entry name" value="RHH_CopG_archaea"/>
    <property type="match status" value="1"/>
</dbReference>
<protein>
    <recommendedName>
        <fullName evidence="3">Ribbon-helix-helix protein CopG domain-containing protein</fullName>
    </recommendedName>
</protein>
<dbReference type="Proteomes" id="UP000532440">
    <property type="component" value="Unassembled WGS sequence"/>
</dbReference>
<dbReference type="RefSeq" id="WP_221302640.1">
    <property type="nucleotide sequence ID" value="NZ_BAABEW010000010.1"/>
</dbReference>
<evidence type="ECO:0000313" key="2">
    <source>
        <dbReference type="Proteomes" id="UP000532440"/>
    </source>
</evidence>
<reference evidence="1 2" key="1">
    <citation type="submission" date="2020-08" db="EMBL/GenBank/DDBJ databases">
        <title>Genomic Encyclopedia of Type Strains, Phase IV (KMG-IV): sequencing the most valuable type-strain genomes for metagenomic binning, comparative biology and taxonomic classification.</title>
        <authorList>
            <person name="Goeker M."/>
        </authorList>
    </citation>
    <scope>NUCLEOTIDE SEQUENCE [LARGE SCALE GENOMIC DNA]</scope>
    <source>
        <strain evidence="1 2">DSM 29781</strain>
    </source>
</reference>
<evidence type="ECO:0008006" key="3">
    <source>
        <dbReference type="Google" id="ProtNLM"/>
    </source>
</evidence>
<accession>A0A7W8HEY5</accession>
<dbReference type="EMBL" id="JACHGB010000002">
    <property type="protein sequence ID" value="MBB5270859.1"/>
    <property type="molecule type" value="Genomic_DNA"/>
</dbReference>
<proteinExistence type="predicted"/>
<sequence>MSTRISARLDDATQAKLESIQAQTGRTVTELVAEALDLYYRMLRADNLESNRALLSLAGIFKGPPSLSERVKEEFTEALDGKHAGHR</sequence>
<name>A0A7W8HEY5_9BURK</name>
<dbReference type="AlphaFoldDB" id="A0A7W8HEY5"/>
<gene>
    <name evidence="1" type="ORF">HNQ70_000863</name>
</gene>